<keyword evidence="2" id="KW-0472">Membrane</keyword>
<feature type="transmembrane region" description="Helical" evidence="2">
    <location>
        <begin position="333"/>
        <end position="355"/>
    </location>
</feature>
<evidence type="ECO:0000256" key="2">
    <source>
        <dbReference type="SAM" id="Phobius"/>
    </source>
</evidence>
<gene>
    <name evidence="3" type="ORF">HYH02_012943</name>
</gene>
<feature type="transmembrane region" description="Helical" evidence="2">
    <location>
        <begin position="269"/>
        <end position="291"/>
    </location>
</feature>
<dbReference type="Proteomes" id="UP000613740">
    <property type="component" value="Unassembled WGS sequence"/>
</dbReference>
<name>A0A835VYA1_9CHLO</name>
<reference evidence="3" key="1">
    <citation type="journal article" date="2020" name="bioRxiv">
        <title>Comparative genomics of Chlamydomonas.</title>
        <authorList>
            <person name="Craig R.J."/>
            <person name="Hasan A.R."/>
            <person name="Ness R.W."/>
            <person name="Keightley P.D."/>
        </authorList>
    </citation>
    <scope>NUCLEOTIDE SEQUENCE</scope>
    <source>
        <strain evidence="3">CCAP 11/173</strain>
    </source>
</reference>
<dbReference type="EMBL" id="JAEHOD010000067">
    <property type="protein sequence ID" value="KAG2432370.1"/>
    <property type="molecule type" value="Genomic_DNA"/>
</dbReference>
<evidence type="ECO:0008006" key="5">
    <source>
        <dbReference type="Google" id="ProtNLM"/>
    </source>
</evidence>
<evidence type="ECO:0000313" key="4">
    <source>
        <dbReference type="Proteomes" id="UP000613740"/>
    </source>
</evidence>
<evidence type="ECO:0000313" key="3">
    <source>
        <dbReference type="EMBL" id="KAG2432370.1"/>
    </source>
</evidence>
<keyword evidence="2" id="KW-1133">Transmembrane helix</keyword>
<organism evidence="3 4">
    <name type="scientific">Chlamydomonas schloesseri</name>
    <dbReference type="NCBI Taxonomy" id="2026947"/>
    <lineage>
        <taxon>Eukaryota</taxon>
        <taxon>Viridiplantae</taxon>
        <taxon>Chlorophyta</taxon>
        <taxon>core chlorophytes</taxon>
        <taxon>Chlorophyceae</taxon>
        <taxon>CS clade</taxon>
        <taxon>Chlamydomonadales</taxon>
        <taxon>Chlamydomonadaceae</taxon>
        <taxon>Chlamydomonas</taxon>
    </lineage>
</organism>
<feature type="region of interest" description="Disordered" evidence="1">
    <location>
        <begin position="172"/>
        <end position="244"/>
    </location>
</feature>
<sequence length="373" mass="36028">MLASNVQRGSAWPSLKLNSRGCGQLASSVSGATARVRPQVLTGALAPRSPVSGPSSSPAASVTAAATVSAAFTETASPGASASTAGAASHQSVAGKADTSTTSIWGSGPAQPRSARGSDTSGDSEAKSNGRGDSIQSMLLSALASSGPAPFGPMFTPPLVAGAAAGGLAVDGPGGSSRTASPAAWQPRRHLSSTTAAALPTLRVPTRTPPAPTSQSRSTLPPQPQQQAASGMHSDSKSQATAFGRTYGGATPALDIHLHGGWLGAARQLAAGLSALSFVSAVSVTVVCGAIKAAAAVSGPAVVYVATPSGAAASSAATVAHVTLHVFGAPPEYAVAAAAAGLLLGLVVSAMDAVWARRGGGSVSSNGGWAGAA</sequence>
<feature type="region of interest" description="Disordered" evidence="1">
    <location>
        <begin position="1"/>
        <end position="64"/>
    </location>
</feature>
<dbReference type="AlphaFoldDB" id="A0A835VYA1"/>
<accession>A0A835VYA1</accession>
<feature type="compositionally biased region" description="Low complexity" evidence="1">
    <location>
        <begin position="78"/>
        <end position="89"/>
    </location>
</feature>
<evidence type="ECO:0000256" key="1">
    <source>
        <dbReference type="SAM" id="MobiDB-lite"/>
    </source>
</evidence>
<feature type="region of interest" description="Disordered" evidence="1">
    <location>
        <begin position="78"/>
        <end position="132"/>
    </location>
</feature>
<comment type="caution">
    <text evidence="3">The sequence shown here is derived from an EMBL/GenBank/DDBJ whole genome shotgun (WGS) entry which is preliminary data.</text>
</comment>
<feature type="transmembrane region" description="Helical" evidence="2">
    <location>
        <begin position="303"/>
        <end position="327"/>
    </location>
</feature>
<keyword evidence="2" id="KW-0812">Transmembrane</keyword>
<protein>
    <recommendedName>
        <fullName evidence="5">Transmembrane protein</fullName>
    </recommendedName>
</protein>
<feature type="compositionally biased region" description="Polar residues" evidence="1">
    <location>
        <begin position="214"/>
        <end position="229"/>
    </location>
</feature>
<proteinExistence type="predicted"/>
<feature type="compositionally biased region" description="Low complexity" evidence="1">
    <location>
        <begin position="46"/>
        <end position="64"/>
    </location>
</feature>
<keyword evidence="4" id="KW-1185">Reference proteome</keyword>
<dbReference type="OrthoDB" id="10636833at2759"/>